<dbReference type="AlphaFoldDB" id="A0AAF0V556"/>
<organism evidence="1 2">
    <name type="scientific">Solanum verrucosum</name>
    <dbReference type="NCBI Taxonomy" id="315347"/>
    <lineage>
        <taxon>Eukaryota</taxon>
        <taxon>Viridiplantae</taxon>
        <taxon>Streptophyta</taxon>
        <taxon>Embryophyta</taxon>
        <taxon>Tracheophyta</taxon>
        <taxon>Spermatophyta</taxon>
        <taxon>Magnoliopsida</taxon>
        <taxon>eudicotyledons</taxon>
        <taxon>Gunneridae</taxon>
        <taxon>Pentapetalae</taxon>
        <taxon>asterids</taxon>
        <taxon>lamiids</taxon>
        <taxon>Solanales</taxon>
        <taxon>Solanaceae</taxon>
        <taxon>Solanoideae</taxon>
        <taxon>Solaneae</taxon>
        <taxon>Solanum</taxon>
    </lineage>
</organism>
<dbReference type="EMBL" id="CP133623">
    <property type="protein sequence ID" value="WMV57389.1"/>
    <property type="molecule type" value="Genomic_DNA"/>
</dbReference>
<protein>
    <submittedName>
        <fullName evidence="1">Uncharacterized protein</fullName>
    </submittedName>
</protein>
<dbReference type="Proteomes" id="UP001234989">
    <property type="component" value="Chromosome 12"/>
</dbReference>
<evidence type="ECO:0000313" key="1">
    <source>
        <dbReference type="EMBL" id="WMV57389.1"/>
    </source>
</evidence>
<evidence type="ECO:0000313" key="2">
    <source>
        <dbReference type="Proteomes" id="UP001234989"/>
    </source>
</evidence>
<sequence length="92" mass="10235">MVDGSIGFNRRRSSISYKIHIMKKTGDVVDVFNVGEFDYSSHIQDECLASIFLAQVTGKVLPSFVVVGIVSKGRAVIVSRVMLSQNLWLLFL</sequence>
<accession>A0AAF0V556</accession>
<reference evidence="1" key="1">
    <citation type="submission" date="2023-08" db="EMBL/GenBank/DDBJ databases">
        <title>A de novo genome assembly of Solanum verrucosum Schlechtendal, a Mexican diploid species geographically isolated from the other diploid A-genome species in potato relatives.</title>
        <authorList>
            <person name="Hosaka K."/>
        </authorList>
    </citation>
    <scope>NUCLEOTIDE SEQUENCE</scope>
    <source>
        <tissue evidence="1">Young leaves</tissue>
    </source>
</reference>
<proteinExistence type="predicted"/>
<gene>
    <name evidence="1" type="ORF">MTR67_050774</name>
</gene>
<name>A0AAF0V556_SOLVR</name>
<keyword evidence="2" id="KW-1185">Reference proteome</keyword>